<proteinExistence type="inferred from homology"/>
<feature type="transmembrane region" description="Helical" evidence="9">
    <location>
        <begin position="37"/>
        <end position="55"/>
    </location>
</feature>
<feature type="transmembrane region" description="Helical" evidence="9">
    <location>
        <begin position="139"/>
        <end position="157"/>
    </location>
</feature>
<dbReference type="GO" id="GO:0010043">
    <property type="term" value="P:response to zinc ion"/>
    <property type="evidence" value="ECO:0007669"/>
    <property type="project" value="TreeGrafter"/>
</dbReference>
<evidence type="ECO:0000256" key="8">
    <source>
        <dbReference type="RuleBase" id="RU003943"/>
    </source>
</evidence>
<dbReference type="GO" id="GO:0046914">
    <property type="term" value="F:transition metal ion binding"/>
    <property type="evidence" value="ECO:0007669"/>
    <property type="project" value="InterPro"/>
</dbReference>
<accession>A0A518GVJ9</accession>
<feature type="transmembrane region" description="Helical" evidence="9">
    <location>
        <begin position="177"/>
        <end position="210"/>
    </location>
</feature>
<dbReference type="SUPFAM" id="SSF81345">
    <property type="entry name" value="ABC transporter involved in vitamin B12 uptake, BtuC"/>
    <property type="match status" value="1"/>
</dbReference>
<feature type="transmembrane region" description="Helical" evidence="9">
    <location>
        <begin position="62"/>
        <end position="79"/>
    </location>
</feature>
<comment type="similarity">
    <text evidence="2 8">Belongs to the ABC-3 integral membrane protein family.</text>
</comment>
<dbReference type="Gene3D" id="1.10.3470.10">
    <property type="entry name" value="ABC transporter involved in vitamin B12 uptake, BtuC"/>
    <property type="match status" value="1"/>
</dbReference>
<keyword evidence="11" id="KW-1185">Reference proteome</keyword>
<dbReference type="InterPro" id="IPR036421">
    <property type="entry name" value="Fe_dep_repressor_sf"/>
</dbReference>
<dbReference type="EMBL" id="CP036426">
    <property type="protein sequence ID" value="QDV32625.1"/>
    <property type="molecule type" value="Genomic_DNA"/>
</dbReference>
<evidence type="ECO:0000256" key="6">
    <source>
        <dbReference type="ARBA" id="ARBA00022989"/>
    </source>
</evidence>
<dbReference type="PANTHER" id="PTHR30477:SF3">
    <property type="entry name" value="METAL TRANSPORT SYSTEM MEMBRANE PROTEIN CT_069-RELATED"/>
    <property type="match status" value="1"/>
</dbReference>
<keyword evidence="4" id="KW-1003">Cell membrane</keyword>
<dbReference type="InterPro" id="IPR036388">
    <property type="entry name" value="WH-like_DNA-bd_sf"/>
</dbReference>
<dbReference type="CDD" id="cd06550">
    <property type="entry name" value="TM_ABC_iron-siderophores_like"/>
    <property type="match status" value="1"/>
</dbReference>
<feature type="transmembrane region" description="Helical" evidence="9">
    <location>
        <begin position="222"/>
        <end position="245"/>
    </location>
</feature>
<dbReference type="SUPFAM" id="SSF47979">
    <property type="entry name" value="Iron-dependent repressor protein, dimerization domain"/>
    <property type="match status" value="1"/>
</dbReference>
<name>A0A518GVJ9_9BACT</name>
<evidence type="ECO:0000256" key="4">
    <source>
        <dbReference type="ARBA" id="ARBA00022475"/>
    </source>
</evidence>
<evidence type="ECO:0000256" key="2">
    <source>
        <dbReference type="ARBA" id="ARBA00008034"/>
    </source>
</evidence>
<dbReference type="GO" id="GO:0043190">
    <property type="term" value="C:ATP-binding cassette (ABC) transporter complex"/>
    <property type="evidence" value="ECO:0007669"/>
    <property type="project" value="InterPro"/>
</dbReference>
<dbReference type="RefSeq" id="WP_145266860.1">
    <property type="nucleotide sequence ID" value="NZ_CP036426.1"/>
</dbReference>
<evidence type="ECO:0000256" key="5">
    <source>
        <dbReference type="ARBA" id="ARBA00022692"/>
    </source>
</evidence>
<dbReference type="GO" id="GO:0046983">
    <property type="term" value="F:protein dimerization activity"/>
    <property type="evidence" value="ECO:0007669"/>
    <property type="project" value="InterPro"/>
</dbReference>
<protein>
    <submittedName>
        <fullName evidence="10">Manganese transport system membrane protein MntB</fullName>
    </submittedName>
</protein>
<dbReference type="OrthoDB" id="9788905at2"/>
<dbReference type="Pfam" id="PF00950">
    <property type="entry name" value="ABC-3"/>
    <property type="match status" value="1"/>
</dbReference>
<sequence>MGLTYNTIVVLLGTGLLGANAGLVGSFAVLRGRSLTGDALAHAALPGLCLAFLLVGERSLPAMLAGALASGVLGVAVISGLRRGTRVKEDAAIGIVLSVFFGLGIVLSRMVQNTAGVGNKAGLDSYILGKTAGIIRQDVLLIGGVSLVSLAAIVLAYKEFKLTVFDPGFARVQGWPVVWLDLVLMGLIALAVVFGLPMVGVVLMAALLILPGAAARFWTDRLGPMLALASAFGLVTGLVGTAISARYAGMPAGPIIVLVGSAVFLLSVLLAPRRGVLGRALAAWRFRRELQERKLLRLLYEFSEASLPTVLPFDRFDEPDGRGSGPGRFDGAVARLLGRGEIRLTPGPGETLLLTEAGLRRARSVVRGYRLWEQFLQDHPEQASAMADLSRESVDDVLPPDVVAELGRALRDAGQLPDPGPEEGPR</sequence>
<dbReference type="AlphaFoldDB" id="A0A518GVJ9"/>
<keyword evidence="7 9" id="KW-0472">Membrane</keyword>
<organism evidence="10 11">
    <name type="scientific">Tautonia plasticadhaerens</name>
    <dbReference type="NCBI Taxonomy" id="2527974"/>
    <lineage>
        <taxon>Bacteria</taxon>
        <taxon>Pseudomonadati</taxon>
        <taxon>Planctomycetota</taxon>
        <taxon>Planctomycetia</taxon>
        <taxon>Isosphaerales</taxon>
        <taxon>Isosphaeraceae</taxon>
        <taxon>Tautonia</taxon>
    </lineage>
</organism>
<dbReference type="InterPro" id="IPR037294">
    <property type="entry name" value="ABC_BtuC-like"/>
</dbReference>
<keyword evidence="3 8" id="KW-0813">Transport</keyword>
<evidence type="ECO:0000313" key="11">
    <source>
        <dbReference type="Proteomes" id="UP000317835"/>
    </source>
</evidence>
<reference evidence="10 11" key="1">
    <citation type="submission" date="2019-02" db="EMBL/GenBank/DDBJ databases">
        <title>Deep-cultivation of Planctomycetes and their phenomic and genomic characterization uncovers novel biology.</title>
        <authorList>
            <person name="Wiegand S."/>
            <person name="Jogler M."/>
            <person name="Boedeker C."/>
            <person name="Pinto D."/>
            <person name="Vollmers J."/>
            <person name="Rivas-Marin E."/>
            <person name="Kohn T."/>
            <person name="Peeters S.H."/>
            <person name="Heuer A."/>
            <person name="Rast P."/>
            <person name="Oberbeckmann S."/>
            <person name="Bunk B."/>
            <person name="Jeske O."/>
            <person name="Meyerdierks A."/>
            <person name="Storesund J.E."/>
            <person name="Kallscheuer N."/>
            <person name="Luecker S."/>
            <person name="Lage O.M."/>
            <person name="Pohl T."/>
            <person name="Merkel B.J."/>
            <person name="Hornburger P."/>
            <person name="Mueller R.-W."/>
            <person name="Bruemmer F."/>
            <person name="Labrenz M."/>
            <person name="Spormann A.M."/>
            <person name="Op den Camp H."/>
            <person name="Overmann J."/>
            <person name="Amann R."/>
            <person name="Jetten M.S.M."/>
            <person name="Mascher T."/>
            <person name="Medema M.H."/>
            <person name="Devos D.P."/>
            <person name="Kaster A.-K."/>
            <person name="Ovreas L."/>
            <person name="Rohde M."/>
            <person name="Galperin M.Y."/>
            <person name="Jogler C."/>
        </authorList>
    </citation>
    <scope>NUCLEOTIDE SEQUENCE [LARGE SCALE GENOMIC DNA]</scope>
    <source>
        <strain evidence="10 11">ElP</strain>
    </source>
</reference>
<keyword evidence="5 8" id="KW-0812">Transmembrane</keyword>
<dbReference type="Proteomes" id="UP000317835">
    <property type="component" value="Chromosome"/>
</dbReference>
<evidence type="ECO:0000256" key="3">
    <source>
        <dbReference type="ARBA" id="ARBA00022448"/>
    </source>
</evidence>
<dbReference type="Gene3D" id="1.10.10.10">
    <property type="entry name" value="Winged helix-like DNA-binding domain superfamily/Winged helix DNA-binding domain"/>
    <property type="match status" value="1"/>
</dbReference>
<comment type="subcellular location">
    <subcellularLocation>
        <location evidence="1 8">Cell membrane</location>
        <topology evidence="1 8">Multi-pass membrane protein</topology>
    </subcellularLocation>
</comment>
<feature type="transmembrane region" description="Helical" evidence="9">
    <location>
        <begin position="251"/>
        <end position="271"/>
    </location>
</feature>
<evidence type="ECO:0000313" key="10">
    <source>
        <dbReference type="EMBL" id="QDV32625.1"/>
    </source>
</evidence>
<dbReference type="PANTHER" id="PTHR30477">
    <property type="entry name" value="ABC-TRANSPORTER METAL-BINDING PROTEIN"/>
    <property type="match status" value="1"/>
</dbReference>
<dbReference type="InterPro" id="IPR001626">
    <property type="entry name" value="ABC_TroCD"/>
</dbReference>
<evidence type="ECO:0000256" key="1">
    <source>
        <dbReference type="ARBA" id="ARBA00004651"/>
    </source>
</evidence>
<keyword evidence="6 9" id="KW-1133">Transmembrane helix</keyword>
<gene>
    <name evidence="10" type="primary">mntB_2</name>
    <name evidence="10" type="ORF">ElP_04600</name>
</gene>
<evidence type="ECO:0000256" key="9">
    <source>
        <dbReference type="SAM" id="Phobius"/>
    </source>
</evidence>
<evidence type="ECO:0000256" key="7">
    <source>
        <dbReference type="ARBA" id="ARBA00023136"/>
    </source>
</evidence>
<dbReference type="KEGG" id="tpla:ElP_04600"/>
<dbReference type="GO" id="GO:0055085">
    <property type="term" value="P:transmembrane transport"/>
    <property type="evidence" value="ECO:0007669"/>
    <property type="project" value="InterPro"/>
</dbReference>
<feature type="transmembrane region" description="Helical" evidence="9">
    <location>
        <begin position="91"/>
        <end position="111"/>
    </location>
</feature>